<comment type="caution">
    <text evidence="1">The sequence shown here is derived from an EMBL/GenBank/DDBJ whole genome shotgun (WGS) entry which is preliminary data.</text>
</comment>
<accession>A0AAW0MD70</accession>
<keyword evidence="2" id="KW-1185">Reference proteome</keyword>
<dbReference type="Proteomes" id="UP001460270">
    <property type="component" value="Unassembled WGS sequence"/>
</dbReference>
<evidence type="ECO:0000313" key="2">
    <source>
        <dbReference type="Proteomes" id="UP001460270"/>
    </source>
</evidence>
<reference evidence="2" key="1">
    <citation type="submission" date="2024-04" db="EMBL/GenBank/DDBJ databases">
        <title>Salinicola lusitanus LLJ914,a marine bacterium isolated from the Okinawa Trough.</title>
        <authorList>
            <person name="Li J."/>
        </authorList>
    </citation>
    <scope>NUCLEOTIDE SEQUENCE [LARGE SCALE GENOMIC DNA]</scope>
</reference>
<sequence>MPTAETGSATSYLGTLQRRTDLEEFHNLLQELRLDEDRFQRYFGLVLWLVQFDDLLYHSGARITHQDTNYRRSIPAAKRLSICLRLNKPECLVWCLKTSHRAGNPVN</sequence>
<proteinExistence type="predicted"/>
<evidence type="ECO:0000313" key="1">
    <source>
        <dbReference type="EMBL" id="KAK7877747.1"/>
    </source>
</evidence>
<name>A0AAW0MD70_9GOBI</name>
<dbReference type="AlphaFoldDB" id="A0AAW0MD70"/>
<organism evidence="1 2">
    <name type="scientific">Mugilogobius chulae</name>
    <name type="common">yellowstripe goby</name>
    <dbReference type="NCBI Taxonomy" id="88201"/>
    <lineage>
        <taxon>Eukaryota</taxon>
        <taxon>Metazoa</taxon>
        <taxon>Chordata</taxon>
        <taxon>Craniata</taxon>
        <taxon>Vertebrata</taxon>
        <taxon>Euteleostomi</taxon>
        <taxon>Actinopterygii</taxon>
        <taxon>Neopterygii</taxon>
        <taxon>Teleostei</taxon>
        <taxon>Neoteleostei</taxon>
        <taxon>Acanthomorphata</taxon>
        <taxon>Gobiaria</taxon>
        <taxon>Gobiiformes</taxon>
        <taxon>Gobioidei</taxon>
        <taxon>Gobiidae</taxon>
        <taxon>Gobionellinae</taxon>
        <taxon>Mugilogobius</taxon>
    </lineage>
</organism>
<protein>
    <submittedName>
        <fullName evidence="1">Uncharacterized protein</fullName>
    </submittedName>
</protein>
<dbReference type="EMBL" id="JBBPFD010000674">
    <property type="protein sequence ID" value="KAK7877747.1"/>
    <property type="molecule type" value="Genomic_DNA"/>
</dbReference>
<gene>
    <name evidence="1" type="ORF">WMY93_030561</name>
</gene>